<dbReference type="InterPro" id="IPR002423">
    <property type="entry name" value="Cpn60/GroEL/TCP-1"/>
</dbReference>
<dbReference type="Gene3D" id="3.30.810.10">
    <property type="entry name" value="2-Layer Sandwich"/>
    <property type="match status" value="1"/>
</dbReference>
<name>A0AAV5RH73_STABA</name>
<dbReference type="FunFam" id="3.30.800.10:FF:000005">
    <property type="entry name" value="1-phosphatidylinositol-3-phosphate 5-kinase (Fab1)"/>
    <property type="match status" value="1"/>
</dbReference>
<dbReference type="GO" id="GO:0000329">
    <property type="term" value="C:fungal-type vacuole membrane"/>
    <property type="evidence" value="ECO:0007669"/>
    <property type="project" value="TreeGrafter"/>
</dbReference>
<dbReference type="Gene3D" id="3.50.7.10">
    <property type="entry name" value="GroEL"/>
    <property type="match status" value="1"/>
</dbReference>
<evidence type="ECO:0000256" key="2">
    <source>
        <dbReference type="ARBA" id="ARBA00012009"/>
    </source>
</evidence>
<dbReference type="InterPro" id="IPR027484">
    <property type="entry name" value="PInositol-4-P-5-kinase_N"/>
</dbReference>
<protein>
    <recommendedName>
        <fullName evidence="2">1-phosphatidylinositol-3-phosphate 5-kinase</fullName>
        <ecNumber evidence="2">2.7.1.150</ecNumber>
    </recommendedName>
    <alternativeName>
        <fullName evidence="10">Type III PIP kinase</fullName>
    </alternativeName>
</protein>
<reference evidence="16 17" key="1">
    <citation type="journal article" date="2023" name="Elife">
        <title>Identification of key yeast species and microbe-microbe interactions impacting larval growth of Drosophila in the wild.</title>
        <authorList>
            <person name="Mure A."/>
            <person name="Sugiura Y."/>
            <person name="Maeda R."/>
            <person name="Honda K."/>
            <person name="Sakurai N."/>
            <person name="Takahashi Y."/>
            <person name="Watada M."/>
            <person name="Katoh T."/>
            <person name="Gotoh A."/>
            <person name="Gotoh Y."/>
            <person name="Taniguchi I."/>
            <person name="Nakamura K."/>
            <person name="Hayashi T."/>
            <person name="Katayama T."/>
            <person name="Uemura T."/>
            <person name="Hattori Y."/>
        </authorList>
    </citation>
    <scope>NUCLEOTIDE SEQUENCE [LARGE SCALE GENOMIC DNA]</scope>
    <source>
        <strain evidence="16 17">SB-73</strain>
    </source>
</reference>
<evidence type="ECO:0000256" key="12">
    <source>
        <dbReference type="PROSITE-ProRule" id="PRU00781"/>
    </source>
</evidence>
<dbReference type="GO" id="GO:0046854">
    <property type="term" value="P:phosphatidylinositol phosphate biosynthetic process"/>
    <property type="evidence" value="ECO:0007669"/>
    <property type="project" value="TreeGrafter"/>
</dbReference>
<keyword evidence="3 12" id="KW-0808">Transferase</keyword>
<accession>A0AAV5RH73</accession>
<dbReference type="InterPro" id="IPR027409">
    <property type="entry name" value="GroEL-like_apical_dom_sf"/>
</dbReference>
<evidence type="ECO:0000256" key="11">
    <source>
        <dbReference type="PROSITE-ProRule" id="PRU00091"/>
    </source>
</evidence>
<evidence type="ECO:0000256" key="8">
    <source>
        <dbReference type="ARBA" id="ARBA00022833"/>
    </source>
</evidence>
<keyword evidence="8" id="KW-0862">Zinc</keyword>
<dbReference type="EMBL" id="BTGC01000003">
    <property type="protein sequence ID" value="GMM50083.1"/>
    <property type="molecule type" value="Genomic_DNA"/>
</dbReference>
<dbReference type="InterPro" id="IPR044769">
    <property type="entry name" value="PIKfyve_PIPKc"/>
</dbReference>
<keyword evidence="17" id="KW-1185">Reference proteome</keyword>
<dbReference type="InterPro" id="IPR000306">
    <property type="entry name" value="Znf_FYVE"/>
</dbReference>
<evidence type="ECO:0000256" key="9">
    <source>
        <dbReference type="ARBA" id="ARBA00022840"/>
    </source>
</evidence>
<dbReference type="FunFam" id="3.50.7.10:FF:000007">
    <property type="entry name" value="1-phosphatidylinositol 3-phosphate 5-kinase isoform X1"/>
    <property type="match status" value="1"/>
</dbReference>
<dbReference type="Pfam" id="PF01363">
    <property type="entry name" value="FYVE"/>
    <property type="match status" value="1"/>
</dbReference>
<dbReference type="InterPro" id="IPR013083">
    <property type="entry name" value="Znf_RING/FYVE/PHD"/>
</dbReference>
<keyword evidence="9 12" id="KW-0067">ATP-binding</keyword>
<proteinExistence type="predicted"/>
<dbReference type="SUPFAM" id="SSF52029">
    <property type="entry name" value="GroEL apical domain-like"/>
    <property type="match status" value="1"/>
</dbReference>
<evidence type="ECO:0000256" key="4">
    <source>
        <dbReference type="ARBA" id="ARBA00022723"/>
    </source>
</evidence>
<dbReference type="Proteomes" id="UP001362899">
    <property type="component" value="Unassembled WGS sequence"/>
</dbReference>
<evidence type="ECO:0000256" key="13">
    <source>
        <dbReference type="SAM" id="MobiDB-lite"/>
    </source>
</evidence>
<evidence type="ECO:0000256" key="3">
    <source>
        <dbReference type="ARBA" id="ARBA00022679"/>
    </source>
</evidence>
<comment type="catalytic activity">
    <reaction evidence="1">
        <text>a 1,2-diacyl-sn-glycero-3-phospho-(1D-myo-inositol-3-phosphate) + ATP = a 1,2-diacyl-sn-glycero-3-phospho-(1D-myo-inositol-3,5-bisphosphate) + ADP + H(+)</text>
        <dbReference type="Rhea" id="RHEA:13609"/>
        <dbReference type="ChEBI" id="CHEBI:15378"/>
        <dbReference type="ChEBI" id="CHEBI:30616"/>
        <dbReference type="ChEBI" id="CHEBI:57923"/>
        <dbReference type="ChEBI" id="CHEBI:58088"/>
        <dbReference type="ChEBI" id="CHEBI:456216"/>
        <dbReference type="EC" id="2.7.1.150"/>
    </reaction>
</comment>
<dbReference type="SUPFAM" id="SSF57903">
    <property type="entry name" value="FYVE/PHD zinc finger"/>
    <property type="match status" value="1"/>
</dbReference>
<dbReference type="PANTHER" id="PTHR45748:SF7">
    <property type="entry name" value="1-PHOSPHATIDYLINOSITOL 3-PHOSPHATE 5-KINASE-RELATED"/>
    <property type="match status" value="1"/>
</dbReference>
<evidence type="ECO:0000256" key="6">
    <source>
        <dbReference type="ARBA" id="ARBA00022771"/>
    </source>
</evidence>
<dbReference type="GO" id="GO:0008270">
    <property type="term" value="F:zinc ion binding"/>
    <property type="evidence" value="ECO:0007669"/>
    <property type="project" value="UniProtKB-KW"/>
</dbReference>
<dbReference type="GO" id="GO:0000285">
    <property type="term" value="F:1-phosphatidylinositol-3-phosphate 5-kinase activity"/>
    <property type="evidence" value="ECO:0007669"/>
    <property type="project" value="UniProtKB-EC"/>
</dbReference>
<dbReference type="CDD" id="cd17300">
    <property type="entry name" value="PIPKc_PIKfyve"/>
    <property type="match status" value="1"/>
</dbReference>
<evidence type="ECO:0000256" key="5">
    <source>
        <dbReference type="ARBA" id="ARBA00022741"/>
    </source>
</evidence>
<dbReference type="Gene3D" id="3.30.40.10">
    <property type="entry name" value="Zinc/RING finger domain, C3HC4 (zinc finger)"/>
    <property type="match status" value="1"/>
</dbReference>
<dbReference type="GO" id="GO:0005524">
    <property type="term" value="F:ATP binding"/>
    <property type="evidence" value="ECO:0007669"/>
    <property type="project" value="UniProtKB-UniRule"/>
</dbReference>
<keyword evidence="5 12" id="KW-0547">Nucleotide-binding</keyword>
<evidence type="ECO:0000313" key="17">
    <source>
        <dbReference type="Proteomes" id="UP001362899"/>
    </source>
</evidence>
<organism evidence="16 17">
    <name type="scientific">Starmerella bacillaris</name>
    <name type="common">Yeast</name>
    <name type="synonym">Candida zemplinina</name>
    <dbReference type="NCBI Taxonomy" id="1247836"/>
    <lineage>
        <taxon>Eukaryota</taxon>
        <taxon>Fungi</taxon>
        <taxon>Dikarya</taxon>
        <taxon>Ascomycota</taxon>
        <taxon>Saccharomycotina</taxon>
        <taxon>Dipodascomycetes</taxon>
        <taxon>Dipodascales</taxon>
        <taxon>Trichomonascaceae</taxon>
        <taxon>Starmerella</taxon>
    </lineage>
</organism>
<dbReference type="SMART" id="SM00064">
    <property type="entry name" value="FYVE"/>
    <property type="match status" value="1"/>
</dbReference>
<evidence type="ECO:0000256" key="1">
    <source>
        <dbReference type="ARBA" id="ARBA00000768"/>
    </source>
</evidence>
<sequence length="1571" mass="179104">MATNLVSFPPVEETEPAPSLYTKLSSVASNMLQFVRKEEPAPQKLDYAESVRSNSDSIVLTNGLGLTRPNSVVSVSGKLQAPPFQSQLQQQLQQQLQSSKSPLTPHVSTSSQSSKTNIKAITKTKTKDIANDSSHLHRPPLLTMATQSSAVVALSTEQAVPELPSVISPISSLNESPVKFDPDNGIRDVQFGRDVNFRSQKSRLDSESVMSVSSSASKAYLAFQLSRTKDKPTPKPLSKDFWMKDESAISCYGCNRVFTTLRRKHHCRVCGQIFCSACTTLVDGSKCEAPQRSVRCCRACEAAIQTPSSSEDEMDTSMMTQVHFDDTNPNLSFHATGGYDSSDDSTDIDTGNEEGYSMRLSPHTDELHVARSFLVTPRSYRKRNNSMSSFKHEDHQHTFRPRSSSFNLLSTNNLNLNLNLNMNSPNVHNDAFPHSTARFPDSASVELNKASLVYLSLFLDQLLRDSELDPVTWNAIISVPLHQVAAGLHLELNGRISPREWVKIKRIPGGVPEDIECVNGTVLTHTLARSTMPQTLERPQILLISFPIAYTRNGKYTSLEPVIAQQKEFLKKLVARITALKPDLLLSTSYICGEAIEMLENSGVAVAQNVRESALFRIGNITGGDILFSTDKLQSYPKLGSCKSFQVRSYQDNNVVKTFFFFFVNPDDPGRCALIRGDPYISGVIKVVMEVMTEICYSLKAETALMRDQFVQLPSHIEPPSLILSSSPFVNYGTPFLQLEAQRLEDRVVQIDIKLDSTTDEIGRYLLQNELEYVRSKWIAAAEQWEKYEAMNPYIFNPSSHQNLLVLYSLMCQETQTPCIGPEPQLIEFYLNTDETLGMFVEKCILQAEEMCPEGCSHGMSSHYRSFVNGDRSVTVHVSKFPCRVPGLQDSILMWSYCTKCQQQMPVVPMSSTTWKYSMGKYLELSFYGECLKMRASPCTHDIYRDHIRYFGWQDYALSIEYSSVDINEVSLPPKHLLWDAKQEILQKEKYYMELKLKFELFWSSVNDTLKNLSLGEDEDEDTRIAFTKRIAELIERNDDNKQLLLSKLDTVNAESKPFDYLSLNKVLEVYQLTYDQLQNEFLDLDNVFFHSERDLRQVAAQHIRGLLREDKDRKLDSRLNPSIQSLEVKNPNSSTSDNDSDISQHLEQLSRELEKKIEKERLAFLDRRKMTMSHPVAEVFEDVSEPIEDHVKRGDIDDKKEQKSLLQSLTNFWAEGTTSRWSGIRNVLEGQHFFINTPVVIREDELSSVIAFCLSLPDYKTRVQTYYAKKDDDDYLEQTMLRETGTHMRYQFDRNNTKISCKIFFCEQFDALRQKCMNTDKFIQSLSRCGIWNSAGGKSGSAFMKTADDRFIIKELSHIEFAAFAAFAPSYFEYLAQALFHDLPTVLAKLFGVYQVTIRKLNTTGTKIKMYVVVMENLFYGDRSTKFFDLKGSMRNRKVTETGKAKEVLLDENMVEYIYEKPLFVREHSKRTLRASLYNDTLFLTKMNIMDYSLVIGLDMDRKTIVAGVIDYIRTYTWDKKVESWVKARTTSAAIKEPTVISPKQYKNRFRESMERYFIMVPDCWSQPAL</sequence>
<dbReference type="InterPro" id="IPR011011">
    <property type="entry name" value="Znf_FYVE_PHD"/>
</dbReference>
<dbReference type="Pfam" id="PF01504">
    <property type="entry name" value="PIP5K"/>
    <property type="match status" value="2"/>
</dbReference>
<feature type="domain" description="PIPK" evidence="15">
    <location>
        <begin position="1239"/>
        <end position="1559"/>
    </location>
</feature>
<dbReference type="PROSITE" id="PS51455">
    <property type="entry name" value="PIPK"/>
    <property type="match status" value="1"/>
</dbReference>
<keyword evidence="7 12" id="KW-0418">Kinase</keyword>
<dbReference type="FunFam" id="3.30.810.10:FF:000001">
    <property type="entry name" value="1-phosphatidylinositol 3-phosphate 5-kinase FAB1"/>
    <property type="match status" value="1"/>
</dbReference>
<dbReference type="GO" id="GO:0010008">
    <property type="term" value="C:endosome membrane"/>
    <property type="evidence" value="ECO:0007669"/>
    <property type="project" value="TreeGrafter"/>
</dbReference>
<evidence type="ECO:0000256" key="10">
    <source>
        <dbReference type="ARBA" id="ARBA00075294"/>
    </source>
</evidence>
<feature type="region of interest" description="Disordered" evidence="13">
    <location>
        <begin position="94"/>
        <end position="117"/>
    </location>
</feature>
<dbReference type="InterPro" id="IPR017455">
    <property type="entry name" value="Znf_FYVE-rel"/>
</dbReference>
<dbReference type="SUPFAM" id="SSF56104">
    <property type="entry name" value="SAICAR synthase-like"/>
    <property type="match status" value="1"/>
</dbReference>
<evidence type="ECO:0000256" key="7">
    <source>
        <dbReference type="ARBA" id="ARBA00022777"/>
    </source>
</evidence>
<feature type="compositionally biased region" description="Low complexity" evidence="13">
    <location>
        <begin position="1131"/>
        <end position="1142"/>
    </location>
</feature>
<evidence type="ECO:0000259" key="15">
    <source>
        <dbReference type="PROSITE" id="PS51455"/>
    </source>
</evidence>
<dbReference type="GO" id="GO:0032266">
    <property type="term" value="F:phosphatidylinositol-3-phosphate binding"/>
    <property type="evidence" value="ECO:0007669"/>
    <property type="project" value="UniProtKB-ARBA"/>
</dbReference>
<dbReference type="PROSITE" id="PS50178">
    <property type="entry name" value="ZF_FYVE"/>
    <property type="match status" value="1"/>
</dbReference>
<evidence type="ECO:0000259" key="14">
    <source>
        <dbReference type="PROSITE" id="PS50178"/>
    </source>
</evidence>
<dbReference type="InterPro" id="IPR002498">
    <property type="entry name" value="PInositol-4-P-4/5-kinase_core"/>
</dbReference>
<keyword evidence="4" id="KW-0479">Metal-binding</keyword>
<feature type="compositionally biased region" description="Polar residues" evidence="13">
    <location>
        <begin position="100"/>
        <end position="114"/>
    </location>
</feature>
<dbReference type="PANTHER" id="PTHR45748">
    <property type="entry name" value="1-PHOSPHATIDYLINOSITOL 3-PHOSPHATE 5-KINASE-RELATED"/>
    <property type="match status" value="1"/>
</dbReference>
<dbReference type="InterPro" id="IPR027483">
    <property type="entry name" value="PInositol-4-P-4/5-kinase_C_sf"/>
</dbReference>
<dbReference type="Pfam" id="PF00118">
    <property type="entry name" value="Cpn60_TCP1"/>
    <property type="match status" value="1"/>
</dbReference>
<dbReference type="SMART" id="SM00330">
    <property type="entry name" value="PIPKc"/>
    <property type="match status" value="1"/>
</dbReference>
<dbReference type="Gene3D" id="3.30.800.10">
    <property type="entry name" value="Phosphatidylinositol Phosphate Kinase II Beta"/>
    <property type="match status" value="1"/>
</dbReference>
<gene>
    <name evidence="16" type="ORF">DASB73_010410</name>
</gene>
<dbReference type="EC" id="2.7.1.150" evidence="2"/>
<evidence type="ECO:0000313" key="16">
    <source>
        <dbReference type="EMBL" id="GMM50083.1"/>
    </source>
</evidence>
<feature type="region of interest" description="Disordered" evidence="13">
    <location>
        <begin position="1119"/>
        <end position="1144"/>
    </location>
</feature>
<keyword evidence="6 11" id="KW-0863">Zinc-finger</keyword>
<feature type="domain" description="FYVE-type" evidence="14">
    <location>
        <begin position="245"/>
        <end position="305"/>
    </location>
</feature>
<comment type="caution">
    <text evidence="16">The sequence shown here is derived from an EMBL/GenBank/DDBJ whole genome shotgun (WGS) entry which is preliminary data.</text>
</comment>